<evidence type="ECO:0000313" key="6">
    <source>
        <dbReference type="Proteomes" id="UP000014975"/>
    </source>
</evidence>
<comment type="caution">
    <text evidence="5">The sequence shown here is derived from an EMBL/GenBank/DDBJ whole genome shotgun (WGS) entry which is preliminary data.</text>
</comment>
<comment type="similarity">
    <text evidence="1">Belongs to the acyl coenzyme A hydrolase family.</text>
</comment>
<dbReference type="GO" id="GO:0006637">
    <property type="term" value="P:acyl-CoA metabolic process"/>
    <property type="evidence" value="ECO:0007669"/>
    <property type="project" value="TreeGrafter"/>
</dbReference>
<dbReference type="InterPro" id="IPR033120">
    <property type="entry name" value="HOTDOG_ACOT"/>
</dbReference>
<dbReference type="CDD" id="cd03442">
    <property type="entry name" value="BFIT_BACH"/>
    <property type="match status" value="1"/>
</dbReference>
<reference evidence="5 6" key="1">
    <citation type="journal article" date="2013" name="Genome Announc.">
        <title>Draft genome sequences for three mercury-methylating, sulfate-reducing bacteria.</title>
        <authorList>
            <person name="Brown S.D."/>
            <person name="Hurt R.A.Jr."/>
            <person name="Gilmour C.C."/>
            <person name="Elias D.A."/>
        </authorList>
    </citation>
    <scope>NUCLEOTIDE SEQUENCE [LARGE SCALE GENOMIC DNA]</scope>
    <source>
        <strain evidence="5 6">DSM 16529</strain>
    </source>
</reference>
<gene>
    <name evidence="5" type="ORF">dsat_0197</name>
</gene>
<keyword evidence="2 3" id="KW-0378">Hydrolase</keyword>
<dbReference type="Pfam" id="PF03061">
    <property type="entry name" value="4HBT"/>
    <property type="match status" value="1"/>
</dbReference>
<evidence type="ECO:0000256" key="2">
    <source>
        <dbReference type="ARBA" id="ARBA00022801"/>
    </source>
</evidence>
<organism evidence="5 6">
    <name type="scientific">Alkalidesulfovibrio alkalitolerans DSM 16529</name>
    <dbReference type="NCBI Taxonomy" id="1121439"/>
    <lineage>
        <taxon>Bacteria</taxon>
        <taxon>Pseudomonadati</taxon>
        <taxon>Thermodesulfobacteriota</taxon>
        <taxon>Desulfovibrionia</taxon>
        <taxon>Desulfovibrionales</taxon>
        <taxon>Desulfovibrionaceae</taxon>
        <taxon>Alkalidesulfovibrio</taxon>
    </lineage>
</organism>
<dbReference type="InterPro" id="IPR040170">
    <property type="entry name" value="Cytosol_ACT"/>
</dbReference>
<accession>S7T886</accession>
<dbReference type="RefSeq" id="WP_020886891.1">
    <property type="nucleotide sequence ID" value="NZ_ATHI01000026.1"/>
</dbReference>
<evidence type="ECO:0000256" key="3">
    <source>
        <dbReference type="PROSITE-ProRule" id="PRU01106"/>
    </source>
</evidence>
<protein>
    <submittedName>
        <fullName evidence="5">Thioesterase superfamily protein</fullName>
    </submittedName>
</protein>
<proteinExistence type="inferred from homology"/>
<dbReference type="GO" id="GO:0009062">
    <property type="term" value="P:fatty acid catabolic process"/>
    <property type="evidence" value="ECO:0007669"/>
    <property type="project" value="TreeGrafter"/>
</dbReference>
<sequence>MDTYCIVRTEHLNHYGHLFGGAMLAWIDEFAWLTASLDFPGCKLVTMAMDDIVFRKPAHCGAILRFSIEPERQGKTSVTYRVVVFADEPGATCEKEIVSTTITFVRLDDLGGKLALPAVEKYRSLDSGHGPKPVTAPHAP</sequence>
<dbReference type="SUPFAM" id="SSF54637">
    <property type="entry name" value="Thioesterase/thiol ester dehydrase-isomerase"/>
    <property type="match status" value="1"/>
</dbReference>
<dbReference type="AlphaFoldDB" id="S7T886"/>
<dbReference type="PATRIC" id="fig|1121439.3.peg.1543"/>
<evidence type="ECO:0000256" key="1">
    <source>
        <dbReference type="ARBA" id="ARBA00010458"/>
    </source>
</evidence>
<dbReference type="OrthoDB" id="8894489at2"/>
<dbReference type="PROSITE" id="PS51770">
    <property type="entry name" value="HOTDOG_ACOT"/>
    <property type="match status" value="1"/>
</dbReference>
<dbReference type="Gene3D" id="3.10.129.10">
    <property type="entry name" value="Hotdog Thioesterase"/>
    <property type="match status" value="1"/>
</dbReference>
<dbReference type="PANTHER" id="PTHR11049:SF31">
    <property type="entry name" value="HOTDOG ACOT-TYPE DOMAIN-CONTAINING PROTEIN"/>
    <property type="match status" value="1"/>
</dbReference>
<feature type="domain" description="HotDog ACOT-type" evidence="4">
    <location>
        <begin position="1"/>
        <end position="110"/>
    </location>
</feature>
<dbReference type="GO" id="GO:0005829">
    <property type="term" value="C:cytosol"/>
    <property type="evidence" value="ECO:0007669"/>
    <property type="project" value="TreeGrafter"/>
</dbReference>
<evidence type="ECO:0000259" key="4">
    <source>
        <dbReference type="PROSITE" id="PS51770"/>
    </source>
</evidence>
<dbReference type="Proteomes" id="UP000014975">
    <property type="component" value="Unassembled WGS sequence"/>
</dbReference>
<dbReference type="PANTHER" id="PTHR11049">
    <property type="entry name" value="ACYL COENZYME A THIOESTER HYDROLASE"/>
    <property type="match status" value="1"/>
</dbReference>
<evidence type="ECO:0000313" key="5">
    <source>
        <dbReference type="EMBL" id="EPR32756.1"/>
    </source>
</evidence>
<dbReference type="InterPro" id="IPR029069">
    <property type="entry name" value="HotDog_dom_sf"/>
</dbReference>
<dbReference type="EMBL" id="ATHI01000026">
    <property type="protein sequence ID" value="EPR32756.1"/>
    <property type="molecule type" value="Genomic_DNA"/>
</dbReference>
<dbReference type="GO" id="GO:0052816">
    <property type="term" value="F:long-chain fatty acyl-CoA hydrolase activity"/>
    <property type="evidence" value="ECO:0007669"/>
    <property type="project" value="TreeGrafter"/>
</dbReference>
<dbReference type="STRING" id="1121439.dsat_0197"/>
<dbReference type="eggNOG" id="COG1607">
    <property type="taxonomic scope" value="Bacteria"/>
</dbReference>
<dbReference type="InterPro" id="IPR006683">
    <property type="entry name" value="Thioestr_dom"/>
</dbReference>
<keyword evidence="6" id="KW-1185">Reference proteome</keyword>
<name>S7T886_9BACT</name>